<name>A0A1S1L8G2_9MYCO</name>
<feature type="transmembrane region" description="Helical" evidence="1">
    <location>
        <begin position="12"/>
        <end position="35"/>
    </location>
</feature>
<dbReference type="AlphaFoldDB" id="A0A1S1L8G2"/>
<reference evidence="2 3" key="1">
    <citation type="submission" date="2016-10" db="EMBL/GenBank/DDBJ databases">
        <title>Evaluation of Human, Veterinary and Environmental Mycobacterium chelonae Isolates by Core Genome Phylogenomic Analysis, Targeted Gene Comparison, and Anti-microbial Susceptibility Patterns: A Tale of Mistaken Identities.</title>
        <authorList>
            <person name="Fogelson S.B."/>
            <person name="Camus A.C."/>
            <person name="Lorenz W."/>
            <person name="Vasireddy R."/>
            <person name="Vasireddy S."/>
            <person name="Smith T."/>
            <person name="Brown-Elliott B.A."/>
            <person name="Wallace R.J.Jr."/>
            <person name="Hasan N.A."/>
            <person name="Reischl U."/>
            <person name="Sanchez S."/>
        </authorList>
    </citation>
    <scope>NUCLEOTIDE SEQUENCE [LARGE SCALE GENOMIC DNA]</scope>
    <source>
        <strain evidence="2 3">1559</strain>
    </source>
</reference>
<organism evidence="2 3">
    <name type="scientific">Mycobacteroides franklinii</name>
    <dbReference type="NCBI Taxonomy" id="948102"/>
    <lineage>
        <taxon>Bacteria</taxon>
        <taxon>Bacillati</taxon>
        <taxon>Actinomycetota</taxon>
        <taxon>Actinomycetes</taxon>
        <taxon>Mycobacteriales</taxon>
        <taxon>Mycobacteriaceae</taxon>
        <taxon>Mycobacteroides</taxon>
    </lineage>
</organism>
<sequence length="141" mass="15579">MERTDLIFHRIGLAILTASGAFVGLWAYLAPVHWYNTFPGLGMRWLPAFGPYNEHFAKDVGAMYLALTVVGALAYIYRSNRTLVVVAAAGWTVFNLLHLIYHLTMLHMYGPRDAIVSVTLLSVLLVCSAALAVPGRENTRS</sequence>
<keyword evidence="1" id="KW-0812">Transmembrane</keyword>
<feature type="transmembrane region" description="Helical" evidence="1">
    <location>
        <begin position="114"/>
        <end position="133"/>
    </location>
</feature>
<keyword evidence="1" id="KW-0472">Membrane</keyword>
<dbReference type="EMBL" id="MLIK01000019">
    <property type="protein sequence ID" value="OHU21252.1"/>
    <property type="molecule type" value="Genomic_DNA"/>
</dbReference>
<feature type="transmembrane region" description="Helical" evidence="1">
    <location>
        <begin position="83"/>
        <end position="102"/>
    </location>
</feature>
<proteinExistence type="predicted"/>
<evidence type="ECO:0000313" key="3">
    <source>
        <dbReference type="Proteomes" id="UP000179616"/>
    </source>
</evidence>
<gene>
    <name evidence="2" type="ORF">BKG76_11285</name>
</gene>
<dbReference type="STRING" id="948102.BKG76_11285"/>
<dbReference type="Proteomes" id="UP000179616">
    <property type="component" value="Unassembled WGS sequence"/>
</dbReference>
<comment type="caution">
    <text evidence="2">The sequence shown here is derived from an EMBL/GenBank/DDBJ whole genome shotgun (WGS) entry which is preliminary data.</text>
</comment>
<dbReference type="OrthoDB" id="74134at2"/>
<keyword evidence="1" id="KW-1133">Transmembrane helix</keyword>
<evidence type="ECO:0000256" key="1">
    <source>
        <dbReference type="SAM" id="Phobius"/>
    </source>
</evidence>
<dbReference type="RefSeq" id="WP_070937719.1">
    <property type="nucleotide sequence ID" value="NZ_MLIK01000019.1"/>
</dbReference>
<dbReference type="GeneID" id="57167383"/>
<evidence type="ECO:0000313" key="2">
    <source>
        <dbReference type="EMBL" id="OHU21252.1"/>
    </source>
</evidence>
<protein>
    <submittedName>
        <fullName evidence="2">Uncharacterized protein</fullName>
    </submittedName>
</protein>
<accession>A0A1S1L8G2</accession>
<feature type="transmembrane region" description="Helical" evidence="1">
    <location>
        <begin position="55"/>
        <end position="76"/>
    </location>
</feature>